<dbReference type="Pfam" id="PF00563">
    <property type="entry name" value="EAL"/>
    <property type="match status" value="1"/>
</dbReference>
<dbReference type="InterPro" id="IPR043128">
    <property type="entry name" value="Rev_trsase/Diguanyl_cyclase"/>
</dbReference>
<evidence type="ECO:0000259" key="3">
    <source>
        <dbReference type="PROSITE" id="PS50887"/>
    </source>
</evidence>
<evidence type="ECO:0000313" key="4">
    <source>
        <dbReference type="EMBL" id="MBK3332107.1"/>
    </source>
</evidence>
<keyword evidence="1" id="KW-0472">Membrane</keyword>
<dbReference type="InterPro" id="IPR050706">
    <property type="entry name" value="Cyclic-di-GMP_PDE-like"/>
</dbReference>
<dbReference type="PANTHER" id="PTHR33121">
    <property type="entry name" value="CYCLIC DI-GMP PHOSPHODIESTERASE PDEF"/>
    <property type="match status" value="1"/>
</dbReference>
<organism evidence="4 5">
    <name type="scientific">Persephonella atlantica</name>
    <dbReference type="NCBI Taxonomy" id="2699429"/>
    <lineage>
        <taxon>Bacteria</taxon>
        <taxon>Pseudomonadati</taxon>
        <taxon>Aquificota</taxon>
        <taxon>Aquificia</taxon>
        <taxon>Aquificales</taxon>
        <taxon>Hydrogenothermaceae</taxon>
        <taxon>Persephonella</taxon>
    </lineage>
</organism>
<dbReference type="CDD" id="cd01949">
    <property type="entry name" value="GGDEF"/>
    <property type="match status" value="1"/>
</dbReference>
<dbReference type="SUPFAM" id="SSF141868">
    <property type="entry name" value="EAL domain-like"/>
    <property type="match status" value="1"/>
</dbReference>
<dbReference type="Gene3D" id="3.20.20.450">
    <property type="entry name" value="EAL domain"/>
    <property type="match status" value="1"/>
</dbReference>
<dbReference type="EMBL" id="JAACYA010000001">
    <property type="protein sequence ID" value="MBK3332107.1"/>
    <property type="molecule type" value="Genomic_DNA"/>
</dbReference>
<evidence type="ECO:0000256" key="1">
    <source>
        <dbReference type="SAM" id="Phobius"/>
    </source>
</evidence>
<keyword evidence="5" id="KW-1185">Reference proteome</keyword>
<feature type="transmembrane region" description="Helical" evidence="1">
    <location>
        <begin position="157"/>
        <end position="177"/>
    </location>
</feature>
<keyword evidence="1" id="KW-1133">Transmembrane helix</keyword>
<dbReference type="RefSeq" id="WP_200673492.1">
    <property type="nucleotide sequence ID" value="NZ_JAACYA010000001.1"/>
</dbReference>
<evidence type="ECO:0000313" key="5">
    <source>
        <dbReference type="Proteomes" id="UP000772812"/>
    </source>
</evidence>
<gene>
    <name evidence="4" type="ORF">GWK41_03375</name>
</gene>
<dbReference type="InterPro" id="IPR000160">
    <property type="entry name" value="GGDEF_dom"/>
</dbReference>
<dbReference type="PROSITE" id="PS50887">
    <property type="entry name" value="GGDEF"/>
    <property type="match status" value="1"/>
</dbReference>
<feature type="domain" description="EAL" evidence="2">
    <location>
        <begin position="349"/>
        <end position="594"/>
    </location>
</feature>
<accession>A0ABS1GGQ8</accession>
<dbReference type="InterPro" id="IPR035919">
    <property type="entry name" value="EAL_sf"/>
</dbReference>
<comment type="caution">
    <text evidence="4">The sequence shown here is derived from an EMBL/GenBank/DDBJ whole genome shotgun (WGS) entry which is preliminary data.</text>
</comment>
<keyword evidence="1" id="KW-0812">Transmembrane</keyword>
<dbReference type="SMART" id="SM00052">
    <property type="entry name" value="EAL"/>
    <property type="match status" value="1"/>
</dbReference>
<dbReference type="PANTHER" id="PTHR33121:SF70">
    <property type="entry name" value="SIGNALING PROTEIN YKOW"/>
    <property type="match status" value="1"/>
</dbReference>
<sequence length="595" mass="69679">MERKIVDISTGDVINAVTKSIYRNFPESDFLLTVLYDRDYEKRLKKILSVFLSERLKYIFVIYRDTEGKYKYLLDVGSTDNVSNLIFMPLKEERSILEKVYKEKKKRFEIHREVDTIGITYYVPLLQSGSVKSVLIADFSFGVLQEIKSLILIIQRAILVSSGVILLFLAVAVYNFYRNVILKQRAYIDSLTGIYNRNYLEDIRDVIDLSRYVVLMLDIDFFKNINDTYGHQVGDEILKGIADLLKKNLRDEDIIIRYGGEEFLILIKKSREDKEGKWSLQVAQKLLQEIRDFKYKGINLTASIGLNLDTYRARNLMDAIKKADITLYKAKRYGRNRIEIYKETKGYDRDVSLAELKDIIENGDVVCFYQPVINLKDGRVVYYESLARIKYRERYLSPAQYIDMIKGTFLYFKFTKIVIEYNLNILKKYPRMVISINMSPSDFLNQTIIDILTSVDKKTVKRIKLEVLETEDVHNYNVLKENINKLKSFGYDIVLDDFGAGYVDFYYLTEIDARCIKIDGSVIKKIPYNQQYYKLAKHLVQFCKDINKIPIAEFVENKEVCRVLIELGIEYGQGYYFSEPLPVDKIKQFPVEDIP</sequence>
<feature type="domain" description="GGDEF" evidence="3">
    <location>
        <begin position="210"/>
        <end position="343"/>
    </location>
</feature>
<dbReference type="Proteomes" id="UP000772812">
    <property type="component" value="Unassembled WGS sequence"/>
</dbReference>
<protein>
    <submittedName>
        <fullName evidence="4">GGDEF and EAL domain-containing protein</fullName>
    </submittedName>
</protein>
<dbReference type="Gene3D" id="3.30.70.270">
    <property type="match status" value="1"/>
</dbReference>
<dbReference type="PROSITE" id="PS50883">
    <property type="entry name" value="EAL"/>
    <property type="match status" value="1"/>
</dbReference>
<dbReference type="Pfam" id="PF00990">
    <property type="entry name" value="GGDEF"/>
    <property type="match status" value="1"/>
</dbReference>
<proteinExistence type="predicted"/>
<dbReference type="InterPro" id="IPR001633">
    <property type="entry name" value="EAL_dom"/>
</dbReference>
<name>A0ABS1GGQ8_9AQUI</name>
<dbReference type="SMART" id="SM00267">
    <property type="entry name" value="GGDEF"/>
    <property type="match status" value="1"/>
</dbReference>
<dbReference type="InterPro" id="IPR029787">
    <property type="entry name" value="Nucleotide_cyclase"/>
</dbReference>
<dbReference type="NCBIfam" id="TIGR00254">
    <property type="entry name" value="GGDEF"/>
    <property type="match status" value="1"/>
</dbReference>
<dbReference type="CDD" id="cd01948">
    <property type="entry name" value="EAL"/>
    <property type="match status" value="1"/>
</dbReference>
<evidence type="ECO:0000259" key="2">
    <source>
        <dbReference type="PROSITE" id="PS50883"/>
    </source>
</evidence>
<dbReference type="SUPFAM" id="SSF55073">
    <property type="entry name" value="Nucleotide cyclase"/>
    <property type="match status" value="1"/>
</dbReference>
<reference evidence="4 5" key="1">
    <citation type="journal article" date="2021" name="Syst. Appl. Microbiol.">
        <title>Persephonella atlantica sp. nov.: How to adapt to physico-chemical gradients in high temperature hydrothermal habitats.</title>
        <authorList>
            <person name="Francois D.X."/>
            <person name="Godfroy A."/>
            <person name="Mathien C."/>
            <person name="Aube J."/>
            <person name="Cathalot C."/>
            <person name="Lesongeur F."/>
            <person name="L'Haridon S."/>
            <person name="Philippon X."/>
            <person name="Roussel E.G."/>
        </authorList>
    </citation>
    <scope>NUCLEOTIDE SEQUENCE [LARGE SCALE GENOMIC DNA]</scope>
    <source>
        <strain evidence="4 5">MO1340</strain>
    </source>
</reference>